<keyword evidence="2" id="KW-1185">Reference proteome</keyword>
<evidence type="ECO:0000313" key="1">
    <source>
        <dbReference type="EMBL" id="MBW9093132.1"/>
    </source>
</evidence>
<protein>
    <submittedName>
        <fullName evidence="1">Uncharacterized protein</fullName>
    </submittedName>
</protein>
<gene>
    <name evidence="1" type="ORF">JNB62_05505</name>
</gene>
<comment type="caution">
    <text evidence="1">The sequence shown here is derived from an EMBL/GenBank/DDBJ whole genome shotgun (WGS) entry which is preliminary data.</text>
</comment>
<dbReference type="EMBL" id="JAEUAW010000003">
    <property type="protein sequence ID" value="MBW9093132.1"/>
    <property type="molecule type" value="Genomic_DNA"/>
</dbReference>
<name>A0ABS7HLM9_9MICO</name>
<dbReference type="RefSeq" id="WP_220299854.1">
    <property type="nucleotide sequence ID" value="NZ_JAEUAW010000003.1"/>
</dbReference>
<reference evidence="1 2" key="1">
    <citation type="journal article" date="2021" name="MBio">
        <title>Poor Competitiveness of Bradyrhizobium in Pigeon Pea Root Colonization in Indian Soils.</title>
        <authorList>
            <person name="Chalasani D."/>
            <person name="Basu A."/>
            <person name="Pullabhotla S.V.S.R.N."/>
            <person name="Jorrin B."/>
            <person name="Neal A.L."/>
            <person name="Poole P.S."/>
            <person name="Podile A.R."/>
            <person name="Tkacz A."/>
        </authorList>
    </citation>
    <scope>NUCLEOTIDE SEQUENCE [LARGE SCALE GENOMIC DNA]</scope>
    <source>
        <strain evidence="1 2">HU14</strain>
    </source>
</reference>
<accession>A0ABS7HLM9</accession>
<dbReference type="Proteomes" id="UP001196843">
    <property type="component" value="Unassembled WGS sequence"/>
</dbReference>
<sequence length="120" mass="13231">MSIEASIVVTLAEVEVDDEYQVVLRTRKKLTQLTPDEAVRLAAELVDAAKESESSLHVDLARSIVRAHGFDVAPICRECSEGKHTACTGIALVDRDDVEEHACGCSRADHQTDVMPKDRW</sequence>
<evidence type="ECO:0000313" key="2">
    <source>
        <dbReference type="Proteomes" id="UP001196843"/>
    </source>
</evidence>
<organism evidence="1 2">
    <name type="scientific">Microbacterium jejuense</name>
    <dbReference type="NCBI Taxonomy" id="1263637"/>
    <lineage>
        <taxon>Bacteria</taxon>
        <taxon>Bacillati</taxon>
        <taxon>Actinomycetota</taxon>
        <taxon>Actinomycetes</taxon>
        <taxon>Micrococcales</taxon>
        <taxon>Microbacteriaceae</taxon>
        <taxon>Microbacterium</taxon>
    </lineage>
</organism>
<proteinExistence type="predicted"/>